<dbReference type="EMBL" id="JAXOVC010000001">
    <property type="protein sequence ID" value="KAK4507186.1"/>
    <property type="molecule type" value="Genomic_DNA"/>
</dbReference>
<dbReference type="Proteomes" id="UP001305779">
    <property type="component" value="Unassembled WGS sequence"/>
</dbReference>
<name>A0ABR0F1G2_ZASCE</name>
<evidence type="ECO:0000256" key="1">
    <source>
        <dbReference type="SAM" id="MobiDB-lite"/>
    </source>
</evidence>
<evidence type="ECO:0000313" key="3">
    <source>
        <dbReference type="Proteomes" id="UP001305779"/>
    </source>
</evidence>
<reference evidence="2 3" key="1">
    <citation type="journal article" date="2023" name="G3 (Bethesda)">
        <title>A chromosome-level genome assembly of Zasmidium syzygii isolated from banana leaves.</title>
        <authorList>
            <person name="van Westerhoven A.C."/>
            <person name="Mehrabi R."/>
            <person name="Talebi R."/>
            <person name="Steentjes M.B.F."/>
            <person name="Corcolon B."/>
            <person name="Chong P.A."/>
            <person name="Kema G.H.J."/>
            <person name="Seidl M.F."/>
        </authorList>
    </citation>
    <scope>NUCLEOTIDE SEQUENCE [LARGE SCALE GENOMIC DNA]</scope>
    <source>
        <strain evidence="2 3">P124</strain>
    </source>
</reference>
<gene>
    <name evidence="2" type="ORF">PRZ48_000920</name>
</gene>
<organism evidence="2 3">
    <name type="scientific">Zasmidium cellare</name>
    <name type="common">Wine cellar mold</name>
    <name type="synonym">Racodium cellare</name>
    <dbReference type="NCBI Taxonomy" id="395010"/>
    <lineage>
        <taxon>Eukaryota</taxon>
        <taxon>Fungi</taxon>
        <taxon>Dikarya</taxon>
        <taxon>Ascomycota</taxon>
        <taxon>Pezizomycotina</taxon>
        <taxon>Dothideomycetes</taxon>
        <taxon>Dothideomycetidae</taxon>
        <taxon>Mycosphaerellales</taxon>
        <taxon>Mycosphaerellaceae</taxon>
        <taxon>Zasmidium</taxon>
    </lineage>
</organism>
<accession>A0ABR0F1G2</accession>
<protein>
    <submittedName>
        <fullName evidence="2">Uncharacterized protein</fullName>
    </submittedName>
</protein>
<feature type="compositionally biased region" description="Pro residues" evidence="1">
    <location>
        <begin position="209"/>
        <end position="220"/>
    </location>
</feature>
<sequence length="239" mass="24483">MESLGLWDPSWTYTGASFPFPGGPGSELSTITISATDQTTPAPTTQTPTTTSYIACSTQFADPDRGVPAYCVCDGVTATFNVENGVDCAYTTVPTATTSISTPAPTTPAPTTSYIACSTQQEDPDLGIPGYCVCDGVTAAFSVVSGIECAYTTVRGVTRIIVPASTSVSTEEQVFTYYGSSVTEVCTIFGGHGNAACATVTGSGAVYSSPPPPPPPPPAPSDANFGIFQSTDYIVLNDG</sequence>
<proteinExistence type="predicted"/>
<evidence type="ECO:0000313" key="2">
    <source>
        <dbReference type="EMBL" id="KAK4507186.1"/>
    </source>
</evidence>
<comment type="caution">
    <text evidence="2">The sequence shown here is derived from an EMBL/GenBank/DDBJ whole genome shotgun (WGS) entry which is preliminary data.</text>
</comment>
<feature type="region of interest" description="Disordered" evidence="1">
    <location>
        <begin position="205"/>
        <end position="224"/>
    </location>
</feature>
<keyword evidence="3" id="KW-1185">Reference proteome</keyword>